<dbReference type="SUPFAM" id="SSF52540">
    <property type="entry name" value="P-loop containing nucleoside triphosphate hydrolases"/>
    <property type="match status" value="1"/>
</dbReference>
<dbReference type="PANTHER" id="PTHR40072">
    <property type="entry name" value="MOLYBDOPTERIN-GUANINE DINUCLEOTIDE BIOSYNTHESIS ADAPTER PROTEIN-RELATED"/>
    <property type="match status" value="1"/>
</dbReference>
<feature type="domain" description="Molybdopterin-guanine dinucleotide biosynthesis protein B (MobB)" evidence="1">
    <location>
        <begin position="10"/>
        <end position="129"/>
    </location>
</feature>
<gene>
    <name evidence="2" type="ORF">DFR57_10849</name>
</gene>
<dbReference type="InterPro" id="IPR052539">
    <property type="entry name" value="MGD_biosynthesis_adapter"/>
</dbReference>
<dbReference type="AlphaFoldDB" id="A0A368XG60"/>
<reference evidence="2 3" key="1">
    <citation type="submission" date="2018-07" db="EMBL/GenBank/DDBJ databases">
        <title>Genomic Encyclopedia of Type Strains, Phase IV (KMG-IV): sequencing the most valuable type-strain genomes for metagenomic binning, comparative biology and taxonomic classification.</title>
        <authorList>
            <person name="Goeker M."/>
        </authorList>
    </citation>
    <scope>NUCLEOTIDE SEQUENCE [LARGE SCALE GENOMIC DNA]</scope>
    <source>
        <strain evidence="2 3">DSM 27696</strain>
    </source>
</reference>
<evidence type="ECO:0000313" key="3">
    <source>
        <dbReference type="Proteomes" id="UP000252585"/>
    </source>
</evidence>
<evidence type="ECO:0000313" key="2">
    <source>
        <dbReference type="EMBL" id="RCW66953.1"/>
    </source>
</evidence>
<sequence length="174" mass="19614">MNEMGLIMKIIQMVGYKDSGKTTLINYFIEAFNKDNYRVATIKHHGHGGQPLGIENTDSETNRQAGAVASAVEGDGLLQLSLNKNNISIENILFFYQQLAMDFVFIEGYKKIPFPKILLIKDQAEIALLEEIEKTVCILDRNETISSSLNIPVFHHAEELLSYLKADLTQFADF</sequence>
<dbReference type="Proteomes" id="UP000252585">
    <property type="component" value="Unassembled WGS sequence"/>
</dbReference>
<dbReference type="OrthoDB" id="9786803at2"/>
<organism evidence="2 3">
    <name type="scientific">Saliterribacillus persicus</name>
    <dbReference type="NCBI Taxonomy" id="930114"/>
    <lineage>
        <taxon>Bacteria</taxon>
        <taxon>Bacillati</taxon>
        <taxon>Bacillota</taxon>
        <taxon>Bacilli</taxon>
        <taxon>Bacillales</taxon>
        <taxon>Bacillaceae</taxon>
        <taxon>Saliterribacillus</taxon>
    </lineage>
</organism>
<evidence type="ECO:0000259" key="1">
    <source>
        <dbReference type="Pfam" id="PF03205"/>
    </source>
</evidence>
<dbReference type="EMBL" id="QPJJ01000008">
    <property type="protein sequence ID" value="RCW66953.1"/>
    <property type="molecule type" value="Genomic_DNA"/>
</dbReference>
<dbReference type="GO" id="GO:0006777">
    <property type="term" value="P:Mo-molybdopterin cofactor biosynthetic process"/>
    <property type="evidence" value="ECO:0007669"/>
    <property type="project" value="InterPro"/>
</dbReference>
<proteinExistence type="predicted"/>
<dbReference type="InterPro" id="IPR004435">
    <property type="entry name" value="MobB_dom"/>
</dbReference>
<dbReference type="InterPro" id="IPR027417">
    <property type="entry name" value="P-loop_NTPase"/>
</dbReference>
<name>A0A368XG60_9BACI</name>
<dbReference type="Pfam" id="PF03205">
    <property type="entry name" value="MobB"/>
    <property type="match status" value="1"/>
</dbReference>
<keyword evidence="3" id="KW-1185">Reference proteome</keyword>
<accession>A0A368XG60</accession>
<comment type="caution">
    <text evidence="2">The sequence shown here is derived from an EMBL/GenBank/DDBJ whole genome shotgun (WGS) entry which is preliminary data.</text>
</comment>
<dbReference type="Gene3D" id="3.40.50.300">
    <property type="entry name" value="P-loop containing nucleotide triphosphate hydrolases"/>
    <property type="match status" value="1"/>
</dbReference>
<protein>
    <submittedName>
        <fullName evidence="2">Molybdopterin-guanine dinucleotide biosynthesis protein B</fullName>
    </submittedName>
</protein>
<dbReference type="PANTHER" id="PTHR40072:SF1">
    <property type="entry name" value="MOLYBDOPTERIN-GUANINE DINUCLEOTIDE BIOSYNTHESIS ADAPTER PROTEIN"/>
    <property type="match status" value="1"/>
</dbReference>
<dbReference type="GO" id="GO:0005525">
    <property type="term" value="F:GTP binding"/>
    <property type="evidence" value="ECO:0007669"/>
    <property type="project" value="InterPro"/>
</dbReference>
<dbReference type="NCBIfam" id="TIGR00176">
    <property type="entry name" value="mobB"/>
    <property type="match status" value="1"/>
</dbReference>